<proteinExistence type="predicted"/>
<evidence type="ECO:0000313" key="2">
    <source>
        <dbReference type="Proteomes" id="UP001501565"/>
    </source>
</evidence>
<sequence>MNTKLYKKVHTLATELMKAAEKGNQAKFDEYYTELKTLCDENEHDSVKNHPVQWETLADFCDDTEEALPIYEKALGYAEEIKSNDFIASISYAIAIIHQQEGRTVKALRSAKYADESAKKIGDAGLQQDIKKLLNTLT</sequence>
<comment type="caution">
    <text evidence="1">The sequence shown here is derived from an EMBL/GenBank/DDBJ whole genome shotgun (WGS) entry which is preliminary data.</text>
</comment>
<reference evidence="2" key="1">
    <citation type="journal article" date="2019" name="Int. J. Syst. Evol. Microbiol.">
        <title>The Global Catalogue of Microorganisms (GCM) 10K type strain sequencing project: providing services to taxonomists for standard genome sequencing and annotation.</title>
        <authorList>
            <consortium name="The Broad Institute Genomics Platform"/>
            <consortium name="The Broad Institute Genome Sequencing Center for Infectious Disease"/>
            <person name="Wu L."/>
            <person name="Ma J."/>
        </authorList>
    </citation>
    <scope>NUCLEOTIDE SEQUENCE [LARGE SCALE GENOMIC DNA]</scope>
    <source>
        <strain evidence="2">JCM 17551</strain>
    </source>
</reference>
<dbReference type="SUPFAM" id="SSF48452">
    <property type="entry name" value="TPR-like"/>
    <property type="match status" value="1"/>
</dbReference>
<dbReference type="Gene3D" id="1.25.40.10">
    <property type="entry name" value="Tetratricopeptide repeat domain"/>
    <property type="match status" value="1"/>
</dbReference>
<dbReference type="InterPro" id="IPR011990">
    <property type="entry name" value="TPR-like_helical_dom_sf"/>
</dbReference>
<dbReference type="Proteomes" id="UP001501565">
    <property type="component" value="Unassembled WGS sequence"/>
</dbReference>
<name>A0ABP7N2F9_9GAMM</name>
<evidence type="ECO:0008006" key="3">
    <source>
        <dbReference type="Google" id="ProtNLM"/>
    </source>
</evidence>
<evidence type="ECO:0000313" key="1">
    <source>
        <dbReference type="EMBL" id="GAA3933989.1"/>
    </source>
</evidence>
<dbReference type="EMBL" id="BAABBN010000012">
    <property type="protein sequence ID" value="GAA3933989.1"/>
    <property type="molecule type" value="Genomic_DNA"/>
</dbReference>
<protein>
    <recommendedName>
        <fullName evidence="3">Replicative DNA helicase</fullName>
    </recommendedName>
</protein>
<accession>A0ABP7N2F9</accession>
<keyword evidence="2" id="KW-1185">Reference proteome</keyword>
<organism evidence="1 2">
    <name type="scientific">Litoribacillus peritrichatus</name>
    <dbReference type="NCBI Taxonomy" id="718191"/>
    <lineage>
        <taxon>Bacteria</taxon>
        <taxon>Pseudomonadati</taxon>
        <taxon>Pseudomonadota</taxon>
        <taxon>Gammaproteobacteria</taxon>
        <taxon>Oceanospirillales</taxon>
        <taxon>Oceanospirillaceae</taxon>
        <taxon>Litoribacillus</taxon>
    </lineage>
</organism>
<gene>
    <name evidence="1" type="ORF">GCM10022277_33230</name>
</gene>
<dbReference type="RefSeq" id="WP_344799712.1">
    <property type="nucleotide sequence ID" value="NZ_BAABBN010000012.1"/>
</dbReference>